<evidence type="ECO:0000313" key="1">
    <source>
        <dbReference type="EMBL" id="MBE2887171.1"/>
    </source>
</evidence>
<gene>
    <name evidence="1" type="ORF">IIE05_04215</name>
</gene>
<organism evidence="1 2">
    <name type="scientific">Geobacter anodireducens</name>
    <dbReference type="NCBI Taxonomy" id="1340425"/>
    <lineage>
        <taxon>Bacteria</taxon>
        <taxon>Pseudomonadati</taxon>
        <taxon>Thermodesulfobacteriota</taxon>
        <taxon>Desulfuromonadia</taxon>
        <taxon>Geobacterales</taxon>
        <taxon>Geobacteraceae</taxon>
        <taxon>Geobacter</taxon>
    </lineage>
</organism>
<proteinExistence type="predicted"/>
<reference evidence="1 2" key="1">
    <citation type="submission" date="2020-10" db="EMBL/GenBank/DDBJ databases">
        <title>Investigation of anaerobic biodegradation of phenanthrene by a sulfate-dependent Geobacter anodireducens strain PheS2.</title>
        <authorList>
            <person name="Zhang Z."/>
        </authorList>
    </citation>
    <scope>NUCLEOTIDE SEQUENCE [LARGE SCALE GENOMIC DNA]</scope>
    <source>
        <strain evidence="1 2">PheS2</strain>
    </source>
</reference>
<protein>
    <submittedName>
        <fullName evidence="1">Uncharacterized protein</fullName>
    </submittedName>
</protein>
<dbReference type="EMBL" id="JADBFD010000004">
    <property type="protein sequence ID" value="MBE2887171.1"/>
    <property type="molecule type" value="Genomic_DNA"/>
</dbReference>
<keyword evidence="2" id="KW-1185">Reference proteome</keyword>
<comment type="caution">
    <text evidence="1">The sequence shown here is derived from an EMBL/GenBank/DDBJ whole genome shotgun (WGS) entry which is preliminary data.</text>
</comment>
<dbReference type="Proteomes" id="UP000618926">
    <property type="component" value="Unassembled WGS sequence"/>
</dbReference>
<evidence type="ECO:0000313" key="2">
    <source>
        <dbReference type="Proteomes" id="UP000618926"/>
    </source>
</evidence>
<dbReference type="RefSeq" id="WP_082021132.1">
    <property type="nucleotide sequence ID" value="NZ_JADBFD010000004.1"/>
</dbReference>
<sequence length="49" mass="5554">MKTVPERMDWLWSPGYDLDSVIPNHSVLSKAGKKWGAAVFQSFSERITS</sequence>
<name>A0ABR9NSD1_9BACT</name>
<accession>A0ABR9NSD1</accession>